<accession>A0A544T015</accession>
<name>A0A544T015_9BACI</name>
<feature type="compositionally biased region" description="Basic and acidic residues" evidence="1">
    <location>
        <begin position="236"/>
        <end position="268"/>
    </location>
</feature>
<dbReference type="EMBL" id="VDGH01000010">
    <property type="protein sequence ID" value="TQR10808.1"/>
    <property type="molecule type" value="Genomic_DNA"/>
</dbReference>
<dbReference type="Proteomes" id="UP000317316">
    <property type="component" value="Unassembled WGS sequence"/>
</dbReference>
<proteinExistence type="predicted"/>
<feature type="region of interest" description="Disordered" evidence="1">
    <location>
        <begin position="236"/>
        <end position="273"/>
    </location>
</feature>
<evidence type="ECO:0000313" key="4">
    <source>
        <dbReference type="Proteomes" id="UP000317316"/>
    </source>
</evidence>
<reference evidence="3 4" key="1">
    <citation type="submission" date="2019-05" db="EMBL/GenBank/DDBJ databases">
        <title>Psychrobacillus vulpis sp. nov., a new species isolated from feces of a red fox that inhabits in The Tablas de Daimiel Natural Park, Albacete, Spain.</title>
        <authorList>
            <person name="Rodriguez M."/>
            <person name="Reina J.C."/>
            <person name="Bejar V."/>
            <person name="Llamas I."/>
        </authorList>
    </citation>
    <scope>NUCLEOTIDE SEQUENCE [LARGE SCALE GENOMIC DNA]</scope>
    <source>
        <strain evidence="3 4">NEAU-3TGS17</strain>
    </source>
</reference>
<keyword evidence="4" id="KW-1185">Reference proteome</keyword>
<organism evidence="3 4">
    <name type="scientific">Psychrobacillus lasiicapitis</name>
    <dbReference type="NCBI Taxonomy" id="1636719"/>
    <lineage>
        <taxon>Bacteria</taxon>
        <taxon>Bacillati</taxon>
        <taxon>Bacillota</taxon>
        <taxon>Bacilli</taxon>
        <taxon>Bacillales</taxon>
        <taxon>Bacillaceae</taxon>
        <taxon>Psychrobacillus</taxon>
    </lineage>
</organism>
<feature type="signal peptide" evidence="2">
    <location>
        <begin position="1"/>
        <end position="23"/>
    </location>
</feature>
<evidence type="ECO:0000256" key="1">
    <source>
        <dbReference type="SAM" id="MobiDB-lite"/>
    </source>
</evidence>
<feature type="compositionally biased region" description="Polar residues" evidence="1">
    <location>
        <begin position="168"/>
        <end position="206"/>
    </location>
</feature>
<evidence type="ECO:0000313" key="3">
    <source>
        <dbReference type="EMBL" id="TQR10808.1"/>
    </source>
</evidence>
<feature type="chain" id="PRO_5021898985" evidence="2">
    <location>
        <begin position="24"/>
        <end position="354"/>
    </location>
</feature>
<evidence type="ECO:0000256" key="2">
    <source>
        <dbReference type="SAM" id="SignalP"/>
    </source>
</evidence>
<dbReference type="AlphaFoldDB" id="A0A544T015"/>
<dbReference type="OrthoDB" id="2843222at2"/>
<gene>
    <name evidence="3" type="ORF">FG382_17270</name>
</gene>
<sequence length="354" mass="38537">MYKRVVQAAIMLGMLSVPTFASADGGLLGKTFNKSSNLIETVTDGVRDTVSEVPVTVKVAETEELIQPVRKVVNTVEDTTEKLVDTMKSEKPIVNVNVSSTPSAGVDIGVVEAEVSKTPSVKVKTSIVKAELDNSVKVEVDVLKVNTQETKDKLPQIDVRTPIVNVETTKTKQSTLNTNPDPKTDTEPSSVSVKQTPVESESTAQTKETDIPEIEQPIQLDQLLLVDEPKYGFESLEDHQKSSKVEAETKLTDSASKGDIEMKEEKQSESLPKMPTNEYNQLKVVPTFQSGPSTSTKTAGSGGSLPLAAMNEMEMAIENRGVIFPTMTRLLYDQWLNAPPSQPPRQSLFSISSI</sequence>
<comment type="caution">
    <text evidence="3">The sequence shown here is derived from an EMBL/GenBank/DDBJ whole genome shotgun (WGS) entry which is preliminary data.</text>
</comment>
<protein>
    <submittedName>
        <fullName evidence="3">Uncharacterized protein</fullName>
    </submittedName>
</protein>
<dbReference type="RefSeq" id="WP_142540129.1">
    <property type="nucleotide sequence ID" value="NZ_BMIE01000008.1"/>
</dbReference>
<keyword evidence="2" id="KW-0732">Signal</keyword>
<feature type="region of interest" description="Disordered" evidence="1">
    <location>
        <begin position="168"/>
        <end position="216"/>
    </location>
</feature>